<sequence>MGFDREFDKRRPGSTHVAVLMGGWSKERDVSIASGQACTKALEEAGYRVTQVDVKPDISRVLDDMRPDVAFNALHGKWGEDGNIQGVLETLNIAYTHSGVLASALAMDKQRSKVIFRNAGIAVAEGMVVPIEAAAAEHQMALPYVIKPVAEGSSVGVHVLPAGANSPPENLLAERELYGDEVMIERYVPGLELTCAVLGEVALGVTEILPLAGFYDYKAKYEEGASEHVLPADIPKKIYRKIQQFSLAAHTALGCKGVTRADFRFDEKAGEKGELVLLEVNTQPGMTGTSLVPELAEHAGHSFSELAHWMVQDASLNR</sequence>
<dbReference type="InterPro" id="IPR011095">
    <property type="entry name" value="Dala_Dala_lig_C"/>
</dbReference>
<feature type="domain" description="ATP-grasp" evidence="10">
    <location>
        <begin position="113"/>
        <end position="312"/>
    </location>
</feature>
<dbReference type="Gene3D" id="3.30.470.20">
    <property type="entry name" value="ATP-grasp fold, B domain"/>
    <property type="match status" value="1"/>
</dbReference>
<keyword evidence="8" id="KW-0573">Peptidoglycan synthesis</keyword>
<evidence type="ECO:0000256" key="3">
    <source>
        <dbReference type="ARBA" id="ARBA00022490"/>
    </source>
</evidence>
<comment type="similarity">
    <text evidence="2">Belongs to the D-alanine--D-alanine ligase family.</text>
</comment>
<dbReference type="InterPro" id="IPR016185">
    <property type="entry name" value="PreATP-grasp_dom_sf"/>
</dbReference>
<accession>A0A3B0SCS6</accession>
<dbReference type="GO" id="GO:0009252">
    <property type="term" value="P:peptidoglycan biosynthetic process"/>
    <property type="evidence" value="ECO:0007669"/>
    <property type="project" value="UniProtKB-KW"/>
</dbReference>
<evidence type="ECO:0000256" key="9">
    <source>
        <dbReference type="ARBA" id="ARBA00023316"/>
    </source>
</evidence>
<evidence type="ECO:0000256" key="7">
    <source>
        <dbReference type="ARBA" id="ARBA00022960"/>
    </source>
</evidence>
<dbReference type="Pfam" id="PF01820">
    <property type="entry name" value="Dala_Dala_lig_N"/>
    <property type="match status" value="1"/>
</dbReference>
<dbReference type="SUPFAM" id="SSF52440">
    <property type="entry name" value="PreATP-grasp domain"/>
    <property type="match status" value="1"/>
</dbReference>
<dbReference type="PROSITE" id="PS50975">
    <property type="entry name" value="ATP_GRASP"/>
    <property type="match status" value="1"/>
</dbReference>
<evidence type="ECO:0000259" key="10">
    <source>
        <dbReference type="PROSITE" id="PS50975"/>
    </source>
</evidence>
<dbReference type="EMBL" id="UOEC01000175">
    <property type="protein sequence ID" value="VAW00422.1"/>
    <property type="molecule type" value="Genomic_DNA"/>
</dbReference>
<dbReference type="GO" id="GO:0071555">
    <property type="term" value="P:cell wall organization"/>
    <property type="evidence" value="ECO:0007669"/>
    <property type="project" value="UniProtKB-KW"/>
</dbReference>
<dbReference type="EC" id="6.3.2.4" evidence="11"/>
<dbReference type="GO" id="GO:0005524">
    <property type="term" value="F:ATP binding"/>
    <property type="evidence" value="ECO:0007669"/>
    <property type="project" value="UniProtKB-KW"/>
</dbReference>
<reference evidence="11" key="1">
    <citation type="submission" date="2018-06" db="EMBL/GenBank/DDBJ databases">
        <authorList>
            <person name="Zhirakovskaya E."/>
        </authorList>
    </citation>
    <scope>NUCLEOTIDE SEQUENCE</scope>
</reference>
<dbReference type="Gene3D" id="3.40.50.20">
    <property type="match status" value="1"/>
</dbReference>
<dbReference type="PIRSF" id="PIRSF039102">
    <property type="entry name" value="Ddl/VanB"/>
    <property type="match status" value="1"/>
</dbReference>
<dbReference type="InterPro" id="IPR011761">
    <property type="entry name" value="ATP-grasp"/>
</dbReference>
<keyword evidence="5" id="KW-0547">Nucleotide-binding</keyword>
<evidence type="ECO:0000256" key="8">
    <source>
        <dbReference type="ARBA" id="ARBA00022984"/>
    </source>
</evidence>
<keyword evidence="9" id="KW-0961">Cell wall biogenesis/degradation</keyword>
<dbReference type="HAMAP" id="MF_00047">
    <property type="entry name" value="Dala_Dala_lig"/>
    <property type="match status" value="1"/>
</dbReference>
<evidence type="ECO:0000313" key="11">
    <source>
        <dbReference type="EMBL" id="VAW00422.1"/>
    </source>
</evidence>
<dbReference type="GO" id="GO:0008360">
    <property type="term" value="P:regulation of cell shape"/>
    <property type="evidence" value="ECO:0007669"/>
    <property type="project" value="UniProtKB-KW"/>
</dbReference>
<dbReference type="GO" id="GO:0008716">
    <property type="term" value="F:D-alanine-D-alanine ligase activity"/>
    <property type="evidence" value="ECO:0007669"/>
    <property type="project" value="UniProtKB-EC"/>
</dbReference>
<evidence type="ECO:0000256" key="6">
    <source>
        <dbReference type="ARBA" id="ARBA00022840"/>
    </source>
</evidence>
<dbReference type="GO" id="GO:0046872">
    <property type="term" value="F:metal ion binding"/>
    <property type="evidence" value="ECO:0007669"/>
    <property type="project" value="InterPro"/>
</dbReference>
<proteinExistence type="inferred from homology"/>
<dbReference type="SUPFAM" id="SSF56059">
    <property type="entry name" value="Glutathione synthetase ATP-binding domain-like"/>
    <property type="match status" value="1"/>
</dbReference>
<dbReference type="Gene3D" id="3.30.1490.20">
    <property type="entry name" value="ATP-grasp fold, A domain"/>
    <property type="match status" value="1"/>
</dbReference>
<dbReference type="GO" id="GO:0005737">
    <property type="term" value="C:cytoplasm"/>
    <property type="evidence" value="ECO:0007669"/>
    <property type="project" value="UniProtKB-SubCell"/>
</dbReference>
<protein>
    <submittedName>
        <fullName evidence="11">D-alanine--D-alanine ligase</fullName>
        <ecNumber evidence="11">6.3.2.4</ecNumber>
    </submittedName>
</protein>
<keyword evidence="6" id="KW-0067">ATP-binding</keyword>
<dbReference type="InterPro" id="IPR000291">
    <property type="entry name" value="D-Ala_lig_Van_CS"/>
</dbReference>
<keyword evidence="4 11" id="KW-0436">Ligase</keyword>
<keyword evidence="3" id="KW-0963">Cytoplasm</keyword>
<dbReference type="AlphaFoldDB" id="A0A3B0SCS6"/>
<evidence type="ECO:0000256" key="2">
    <source>
        <dbReference type="ARBA" id="ARBA00010871"/>
    </source>
</evidence>
<keyword evidence="7" id="KW-0133">Cell shape</keyword>
<dbReference type="InterPro" id="IPR013815">
    <property type="entry name" value="ATP_grasp_subdomain_1"/>
</dbReference>
<dbReference type="NCBIfam" id="NF002378">
    <property type="entry name" value="PRK01372.1"/>
    <property type="match status" value="1"/>
</dbReference>
<dbReference type="InterPro" id="IPR005905">
    <property type="entry name" value="D_ala_D_ala"/>
</dbReference>
<dbReference type="PANTHER" id="PTHR23132">
    <property type="entry name" value="D-ALANINE--D-ALANINE LIGASE"/>
    <property type="match status" value="1"/>
</dbReference>
<dbReference type="NCBIfam" id="TIGR01205">
    <property type="entry name" value="D_ala_D_alaTIGR"/>
    <property type="match status" value="1"/>
</dbReference>
<dbReference type="PROSITE" id="PS00843">
    <property type="entry name" value="DALA_DALA_LIGASE_1"/>
    <property type="match status" value="1"/>
</dbReference>
<dbReference type="Pfam" id="PF07478">
    <property type="entry name" value="Dala_Dala_lig_C"/>
    <property type="match status" value="1"/>
</dbReference>
<organism evidence="11">
    <name type="scientific">hydrothermal vent metagenome</name>
    <dbReference type="NCBI Taxonomy" id="652676"/>
    <lineage>
        <taxon>unclassified sequences</taxon>
        <taxon>metagenomes</taxon>
        <taxon>ecological metagenomes</taxon>
    </lineage>
</organism>
<dbReference type="PANTHER" id="PTHR23132:SF23">
    <property type="entry name" value="D-ALANINE--D-ALANINE LIGASE B"/>
    <property type="match status" value="1"/>
</dbReference>
<comment type="subcellular location">
    <subcellularLocation>
        <location evidence="1">Cytoplasm</location>
    </subcellularLocation>
</comment>
<evidence type="ECO:0000256" key="5">
    <source>
        <dbReference type="ARBA" id="ARBA00022741"/>
    </source>
</evidence>
<dbReference type="PROSITE" id="PS00844">
    <property type="entry name" value="DALA_DALA_LIGASE_2"/>
    <property type="match status" value="1"/>
</dbReference>
<dbReference type="InterPro" id="IPR011127">
    <property type="entry name" value="Dala_Dala_lig_N"/>
</dbReference>
<evidence type="ECO:0000256" key="1">
    <source>
        <dbReference type="ARBA" id="ARBA00004496"/>
    </source>
</evidence>
<name>A0A3B0SCS6_9ZZZZ</name>
<gene>
    <name evidence="11" type="ORF">MNBD_ALPHA08-636</name>
</gene>
<evidence type="ECO:0000256" key="4">
    <source>
        <dbReference type="ARBA" id="ARBA00022598"/>
    </source>
</evidence>